<dbReference type="eggNOG" id="COG4106">
    <property type="taxonomic scope" value="Bacteria"/>
</dbReference>
<dbReference type="Pfam" id="PF05401">
    <property type="entry name" value="NodS"/>
    <property type="match status" value="1"/>
</dbReference>
<dbReference type="RefSeq" id="WP_015108425.1">
    <property type="nucleotide sequence ID" value="NC_019675.1"/>
</dbReference>
<gene>
    <name evidence="1" type="ordered locus">Cyagr_0784</name>
</gene>
<dbReference type="KEGG" id="cgc:Cyagr_0784"/>
<dbReference type="Gene3D" id="3.40.50.150">
    <property type="entry name" value="Vaccinia Virus protein VP39"/>
    <property type="match status" value="1"/>
</dbReference>
<protein>
    <submittedName>
        <fullName evidence="1">Nodulation protein S (NodS)</fullName>
    </submittedName>
</protein>
<reference evidence="2" key="1">
    <citation type="journal article" date="2013" name="Proc. Natl. Acad. Sci. U.S.A.">
        <title>Improving the coverage of the cyanobacterial phylum using diversity-driven genome sequencing.</title>
        <authorList>
            <person name="Shih P.M."/>
            <person name="Wu D."/>
            <person name="Latifi A."/>
            <person name="Axen S.D."/>
            <person name="Fewer D.P."/>
            <person name="Talla E."/>
            <person name="Calteau A."/>
            <person name="Cai F."/>
            <person name="Tandeau de Marsac N."/>
            <person name="Rippka R."/>
            <person name="Herdman M."/>
            <person name="Sivonen K."/>
            <person name="Coursin T."/>
            <person name="Laurent T."/>
            <person name="Goodwin L."/>
            <person name="Nolan M."/>
            <person name="Davenport K.W."/>
            <person name="Han C.S."/>
            <person name="Rubin E.M."/>
            <person name="Eisen J.A."/>
            <person name="Woyke T."/>
            <person name="Gugger M."/>
            <person name="Kerfeld C.A."/>
        </authorList>
    </citation>
    <scope>NUCLEOTIDE SEQUENCE [LARGE SCALE GENOMIC DNA]</scope>
    <source>
        <strain evidence="2">ATCC 27147 / PCC 6307</strain>
    </source>
</reference>
<organism evidence="1 2">
    <name type="scientific">Cyanobium gracile (strain ATCC 27147 / PCC 6307)</name>
    <dbReference type="NCBI Taxonomy" id="292564"/>
    <lineage>
        <taxon>Bacteria</taxon>
        <taxon>Bacillati</taxon>
        <taxon>Cyanobacteriota</taxon>
        <taxon>Cyanophyceae</taxon>
        <taxon>Synechococcales</taxon>
        <taxon>Prochlorococcaceae</taxon>
        <taxon>Cyanobium</taxon>
    </lineage>
</organism>
<dbReference type="InterPro" id="IPR008715">
    <property type="entry name" value="SAM-MeTfrase_NodS-like"/>
</dbReference>
<dbReference type="Proteomes" id="UP000010388">
    <property type="component" value="Chromosome"/>
</dbReference>
<dbReference type="OrthoDB" id="9792518at2"/>
<dbReference type="InterPro" id="IPR029063">
    <property type="entry name" value="SAM-dependent_MTases_sf"/>
</dbReference>
<dbReference type="GO" id="GO:0008757">
    <property type="term" value="F:S-adenosylmethionine-dependent methyltransferase activity"/>
    <property type="evidence" value="ECO:0007669"/>
    <property type="project" value="InterPro"/>
</dbReference>
<dbReference type="EMBL" id="CP003495">
    <property type="protein sequence ID" value="AFY27971.1"/>
    <property type="molecule type" value="Genomic_DNA"/>
</dbReference>
<dbReference type="HOGENOM" id="CLU_091685_0_0_3"/>
<dbReference type="SUPFAM" id="SSF53335">
    <property type="entry name" value="S-adenosyl-L-methionine-dependent methyltransferases"/>
    <property type="match status" value="1"/>
</dbReference>
<evidence type="ECO:0000313" key="2">
    <source>
        <dbReference type="Proteomes" id="UP000010388"/>
    </source>
</evidence>
<dbReference type="STRING" id="292564.Cyagr_0784"/>
<name>K9P5I6_CYAGP</name>
<sequence length="204" mass="22779">MADETPIIEPVLGASGSVAPEHFDQLYAANADPWDFETSTYEAKKYAATLASLPLPNYVNGLELGCSIGVFTQLLATRCWNLLATDVSGFALSRAQTRCASLPNVRFEHYQLPDHYPQGVFDLIVVSELGYYFSVNDLAILRASIAGSLDIHGHLLLVHFTGETSYPLTAAEVHRCFLEWPDRPWISVHHQIEKDYRLDVLQKL</sequence>
<accession>K9P5I6</accession>
<dbReference type="AlphaFoldDB" id="K9P5I6"/>
<proteinExistence type="predicted"/>
<evidence type="ECO:0000313" key="1">
    <source>
        <dbReference type="EMBL" id="AFY27971.1"/>
    </source>
</evidence>
<dbReference type="GO" id="GO:0009312">
    <property type="term" value="P:oligosaccharide biosynthetic process"/>
    <property type="evidence" value="ECO:0007669"/>
    <property type="project" value="InterPro"/>
</dbReference>
<dbReference type="CDD" id="cd02440">
    <property type="entry name" value="AdoMet_MTases"/>
    <property type="match status" value="1"/>
</dbReference>